<evidence type="ECO:0000313" key="9">
    <source>
        <dbReference type="EMBL" id="KGA19063.1"/>
    </source>
</evidence>
<dbReference type="EC" id="6.3.2.1" evidence="3"/>
<dbReference type="PANTHER" id="PTHR21299">
    <property type="entry name" value="CYTIDYLATE KINASE/PANTOATE-BETA-ALANINE LIGASE"/>
    <property type="match status" value="1"/>
</dbReference>
<comment type="pathway">
    <text evidence="1">Cofactor biosynthesis; (R)-pantothenate biosynthesis; (R)-pantothenate from (R)-pantoate and beta-alanine: step 1/1.</text>
</comment>
<comment type="similarity">
    <text evidence="2">Belongs to the pantothenate synthetase family.</text>
</comment>
<protein>
    <recommendedName>
        <fullName evidence="3">pantoate--beta-alanine ligase (AMP-forming)</fullName>
        <ecNumber evidence="3">6.3.2.1</ecNumber>
    </recommendedName>
</protein>
<reference evidence="9" key="1">
    <citation type="submission" date="2014-06" db="EMBL/GenBank/DDBJ databases">
        <title>Key roles for freshwater Actinobacteria revealed by deep metagenomic sequencing.</title>
        <authorList>
            <person name="Ghai R."/>
            <person name="Mizuno C.M."/>
            <person name="Picazo A."/>
            <person name="Camacho A."/>
            <person name="Rodriguez-Valera F."/>
        </authorList>
    </citation>
    <scope>NUCLEOTIDE SEQUENCE</scope>
</reference>
<dbReference type="InterPro" id="IPR042176">
    <property type="entry name" value="Pantoate_ligase_C"/>
</dbReference>
<dbReference type="GO" id="GO:0015940">
    <property type="term" value="P:pantothenate biosynthetic process"/>
    <property type="evidence" value="ECO:0007669"/>
    <property type="project" value="UniProtKB-UniPathway"/>
</dbReference>
<evidence type="ECO:0000256" key="8">
    <source>
        <dbReference type="ARBA" id="ARBA00048258"/>
    </source>
</evidence>
<dbReference type="GO" id="GO:0005524">
    <property type="term" value="F:ATP binding"/>
    <property type="evidence" value="ECO:0007669"/>
    <property type="project" value="UniProtKB-KW"/>
</dbReference>
<dbReference type="InterPro" id="IPR014729">
    <property type="entry name" value="Rossmann-like_a/b/a_fold"/>
</dbReference>
<keyword evidence="5" id="KW-0566">Pantothenate biosynthesis</keyword>
<dbReference type="Gene3D" id="3.30.1300.10">
    <property type="entry name" value="Pantoate-beta-alanine ligase, C-terminal domain"/>
    <property type="match status" value="1"/>
</dbReference>
<organism evidence="9">
    <name type="scientific">freshwater metagenome</name>
    <dbReference type="NCBI Taxonomy" id="449393"/>
    <lineage>
        <taxon>unclassified sequences</taxon>
        <taxon>metagenomes</taxon>
        <taxon>ecological metagenomes</taxon>
    </lineage>
</organism>
<keyword evidence="7" id="KW-0067">ATP-binding</keyword>
<keyword evidence="4" id="KW-0436">Ligase</keyword>
<evidence type="ECO:0000256" key="3">
    <source>
        <dbReference type="ARBA" id="ARBA00012219"/>
    </source>
</evidence>
<name>A0A094SKP2_9ZZZZ</name>
<comment type="catalytic activity">
    <reaction evidence="8">
        <text>(R)-pantoate + beta-alanine + ATP = (R)-pantothenate + AMP + diphosphate + H(+)</text>
        <dbReference type="Rhea" id="RHEA:10912"/>
        <dbReference type="ChEBI" id="CHEBI:15378"/>
        <dbReference type="ChEBI" id="CHEBI:15980"/>
        <dbReference type="ChEBI" id="CHEBI:29032"/>
        <dbReference type="ChEBI" id="CHEBI:30616"/>
        <dbReference type="ChEBI" id="CHEBI:33019"/>
        <dbReference type="ChEBI" id="CHEBI:57966"/>
        <dbReference type="ChEBI" id="CHEBI:456215"/>
        <dbReference type="EC" id="6.3.2.1"/>
    </reaction>
</comment>
<dbReference type="AlphaFoldDB" id="A0A094SKP2"/>
<dbReference type="HAMAP" id="MF_00158">
    <property type="entry name" value="PanC"/>
    <property type="match status" value="1"/>
</dbReference>
<dbReference type="PANTHER" id="PTHR21299:SF1">
    <property type="entry name" value="PANTOATE--BETA-ALANINE LIGASE"/>
    <property type="match status" value="1"/>
</dbReference>
<dbReference type="InterPro" id="IPR003721">
    <property type="entry name" value="Pantoate_ligase"/>
</dbReference>
<evidence type="ECO:0000256" key="1">
    <source>
        <dbReference type="ARBA" id="ARBA00004990"/>
    </source>
</evidence>
<dbReference type="UniPathway" id="UPA00028">
    <property type="reaction ID" value="UER00005"/>
</dbReference>
<dbReference type="Gene3D" id="3.40.50.620">
    <property type="entry name" value="HUPs"/>
    <property type="match status" value="1"/>
</dbReference>
<proteinExistence type="inferred from homology"/>
<dbReference type="EMBL" id="JNSL01000035">
    <property type="protein sequence ID" value="KGA19063.1"/>
    <property type="molecule type" value="Genomic_DNA"/>
</dbReference>
<sequence length="283" mass="30760">MIRPIVLNTVAEVAAWAKKEATPIAAVLTMGALHQGHAELVRYAKANTPSGTRVIATIFVNPTQFNNSSDLAEYPRTLDSDLDTLQSAGADAVFVPDVAQMYPNGLEVNPPMEPGAIGDVLEGKARPGHFRGMLTVVERLLSITHANYSFFGEKDFQQLTLVKAMITATKMPIEIVGVPTVRDEFGIALSSRNRRLSVQAIEHAKLIPTAMNKAAEVFLSSRSIDEAEAAGIAILEKSGEFEVEYFEIRSNDLVSLPTVGNARVFVAVNIEDVRLIDNLEITK</sequence>
<dbReference type="NCBIfam" id="TIGR00018">
    <property type="entry name" value="panC"/>
    <property type="match status" value="1"/>
</dbReference>
<evidence type="ECO:0000256" key="6">
    <source>
        <dbReference type="ARBA" id="ARBA00022741"/>
    </source>
</evidence>
<gene>
    <name evidence="9" type="ORF">GM51_7340</name>
</gene>
<dbReference type="GO" id="GO:0004592">
    <property type="term" value="F:pantoate-beta-alanine ligase activity"/>
    <property type="evidence" value="ECO:0007669"/>
    <property type="project" value="UniProtKB-EC"/>
</dbReference>
<evidence type="ECO:0000256" key="4">
    <source>
        <dbReference type="ARBA" id="ARBA00022598"/>
    </source>
</evidence>
<comment type="caution">
    <text evidence="9">The sequence shown here is derived from an EMBL/GenBank/DDBJ whole genome shotgun (WGS) entry which is preliminary data.</text>
</comment>
<dbReference type="Pfam" id="PF02569">
    <property type="entry name" value="Pantoate_ligase"/>
    <property type="match status" value="1"/>
</dbReference>
<keyword evidence="6" id="KW-0547">Nucleotide-binding</keyword>
<accession>A0A094SKP2</accession>
<dbReference type="SUPFAM" id="SSF52374">
    <property type="entry name" value="Nucleotidylyl transferase"/>
    <property type="match status" value="1"/>
</dbReference>
<evidence type="ECO:0000256" key="5">
    <source>
        <dbReference type="ARBA" id="ARBA00022655"/>
    </source>
</evidence>
<evidence type="ECO:0000256" key="7">
    <source>
        <dbReference type="ARBA" id="ARBA00022840"/>
    </source>
</evidence>
<evidence type="ECO:0000256" key="2">
    <source>
        <dbReference type="ARBA" id="ARBA00009256"/>
    </source>
</evidence>
<dbReference type="GO" id="GO:0005829">
    <property type="term" value="C:cytosol"/>
    <property type="evidence" value="ECO:0007669"/>
    <property type="project" value="TreeGrafter"/>
</dbReference>